<dbReference type="RefSeq" id="WP_159422198.1">
    <property type="nucleotide sequence ID" value="NZ_CP047180.1"/>
</dbReference>
<dbReference type="EMBL" id="CP047180">
    <property type="protein sequence ID" value="QHC62019.1"/>
    <property type="molecule type" value="Genomic_DNA"/>
</dbReference>
<accession>A0ABX6GWW5</accession>
<proteinExistence type="predicted"/>
<evidence type="ECO:0008006" key="3">
    <source>
        <dbReference type="Google" id="ProtNLM"/>
    </source>
</evidence>
<name>A0ABX6GWW5_9MICO</name>
<organism evidence="1 2">
    <name type="scientific">Rathayibacter festucae</name>
    <dbReference type="NCBI Taxonomy" id="110937"/>
    <lineage>
        <taxon>Bacteria</taxon>
        <taxon>Bacillati</taxon>
        <taxon>Actinomycetota</taxon>
        <taxon>Actinomycetes</taxon>
        <taxon>Micrococcales</taxon>
        <taxon>Microbacteriaceae</taxon>
        <taxon>Rathayibacter</taxon>
    </lineage>
</organism>
<reference evidence="2" key="1">
    <citation type="submission" date="2019-12" db="EMBL/GenBank/DDBJ databases">
        <title>Complete and draft genome sequences of new strains and members of some known species of the genus Rathayibacter isolated from plants.</title>
        <authorList>
            <person name="Tarlachkov S.V."/>
            <person name="Starodumova I.P."/>
            <person name="Dorofeeva L.V."/>
            <person name="Prisyazhnaya N.V."/>
            <person name="Leyn S."/>
            <person name="Zlamal J."/>
            <person name="Elan M."/>
            <person name="Osterman A.L."/>
            <person name="Nadler S."/>
            <person name="Subbotin S.A."/>
            <person name="Evtushenko L.I."/>
        </authorList>
    </citation>
    <scope>NUCLEOTIDE SEQUENCE [LARGE SCALE GENOMIC DNA]</scope>
    <source>
        <strain evidence="2">VKM Ac-2802</strain>
    </source>
</reference>
<keyword evidence="2" id="KW-1185">Reference proteome</keyword>
<gene>
    <name evidence="1" type="ORF">GSU69_04470</name>
</gene>
<dbReference type="Proteomes" id="UP000464597">
    <property type="component" value="Chromosome"/>
</dbReference>
<protein>
    <recommendedName>
        <fullName evidence="3">SDR-like Ig domain-containing protein</fullName>
    </recommendedName>
</protein>
<evidence type="ECO:0000313" key="2">
    <source>
        <dbReference type="Proteomes" id="UP000464597"/>
    </source>
</evidence>
<evidence type="ECO:0000313" key="1">
    <source>
        <dbReference type="EMBL" id="QHC62019.1"/>
    </source>
</evidence>
<sequence>MPLPRTVRRRDIGARRSRALTVALTTALSLGLIGGAVSAATAATPDGTPDRHLVTQQPAPSSRIVVPAEHAGLTGSFTGAFDDGGPVTAGTWITWTAELANTGDVELSTIDGIDVDLAPGETTDHFSWRSQVTQADLDSGSVGVSRSYDAVTVSGTRYTSGAVTGTLALPAPAERPRLSGEFEGHLELKNGEAVTVGTRITWIAYPVNTGDVQLRNINDTSMVLTPGQPAPYYQVRAQVTQADLDAGSITFSRTFSGTTPLGTRYSTSFTGTLTLPTGPAAG</sequence>